<keyword evidence="1" id="KW-1133">Transmembrane helix</keyword>
<keyword evidence="1" id="KW-0812">Transmembrane</keyword>
<evidence type="ECO:0000313" key="2">
    <source>
        <dbReference type="EMBL" id="SNR98559.1"/>
    </source>
</evidence>
<name>A0A239ASQ5_9FIRM</name>
<dbReference type="OrthoDB" id="573194at2"/>
<feature type="transmembrane region" description="Helical" evidence="1">
    <location>
        <begin position="123"/>
        <end position="146"/>
    </location>
</feature>
<feature type="transmembrane region" description="Helical" evidence="1">
    <location>
        <begin position="152"/>
        <end position="174"/>
    </location>
</feature>
<gene>
    <name evidence="2" type="ORF">SAMN05446037_1002235</name>
</gene>
<organism evidence="2 3">
    <name type="scientific">Anaerovirgula multivorans</name>
    <dbReference type="NCBI Taxonomy" id="312168"/>
    <lineage>
        <taxon>Bacteria</taxon>
        <taxon>Bacillati</taxon>
        <taxon>Bacillota</taxon>
        <taxon>Clostridia</taxon>
        <taxon>Peptostreptococcales</taxon>
        <taxon>Natronincolaceae</taxon>
        <taxon>Anaerovirgula</taxon>
    </lineage>
</organism>
<sequence length="202" mass="24161">MKWEKAEKYRKYKKDPFLNEMYPQNPETGNLIIEILLEKHIYLFNEWDNASFKRRDLDPDLIYFLEECFQEIPLKYDIQLNIAITEEERDLAREADIIKGIRTQYTHYLRAEKRSLKELFMKAVLYVITAFLLLLAASVLEGWLIVHPLTTTLLQGFYVGGWVFAWEAISSFSFNRGPIVRKVKEHQRFLRAPIQFVYMKQK</sequence>
<accession>A0A239ASQ5</accession>
<keyword evidence="1" id="KW-0472">Membrane</keyword>
<keyword evidence="3" id="KW-1185">Reference proteome</keyword>
<protein>
    <submittedName>
        <fullName evidence="2">Uncharacterized protein</fullName>
    </submittedName>
</protein>
<evidence type="ECO:0000256" key="1">
    <source>
        <dbReference type="SAM" id="Phobius"/>
    </source>
</evidence>
<dbReference type="RefSeq" id="WP_089281418.1">
    <property type="nucleotide sequence ID" value="NZ_FZOJ01000002.1"/>
</dbReference>
<dbReference type="Proteomes" id="UP000198304">
    <property type="component" value="Unassembled WGS sequence"/>
</dbReference>
<proteinExistence type="predicted"/>
<reference evidence="2 3" key="1">
    <citation type="submission" date="2017-06" db="EMBL/GenBank/DDBJ databases">
        <authorList>
            <person name="Kim H.J."/>
            <person name="Triplett B.A."/>
        </authorList>
    </citation>
    <scope>NUCLEOTIDE SEQUENCE [LARGE SCALE GENOMIC DNA]</scope>
    <source>
        <strain evidence="2 3">SCA</strain>
    </source>
</reference>
<evidence type="ECO:0000313" key="3">
    <source>
        <dbReference type="Proteomes" id="UP000198304"/>
    </source>
</evidence>
<dbReference type="EMBL" id="FZOJ01000002">
    <property type="protein sequence ID" value="SNR98559.1"/>
    <property type="molecule type" value="Genomic_DNA"/>
</dbReference>
<dbReference type="AlphaFoldDB" id="A0A239ASQ5"/>